<dbReference type="PaxDb" id="3880-AES94286"/>
<evidence type="ECO:0000313" key="1">
    <source>
        <dbReference type="EMBL" id="AES94286.1"/>
    </source>
</evidence>
<accession>G7JXC9</accession>
<name>G7JXC9_MEDTR</name>
<reference evidence="1 3" key="1">
    <citation type="journal article" date="2011" name="Nature">
        <title>The Medicago genome provides insight into the evolution of rhizobial symbioses.</title>
        <authorList>
            <person name="Young N.D."/>
            <person name="Debelle F."/>
            <person name="Oldroyd G.E."/>
            <person name="Geurts R."/>
            <person name="Cannon S.B."/>
            <person name="Udvardi M.K."/>
            <person name="Benedito V.A."/>
            <person name="Mayer K.F."/>
            <person name="Gouzy J."/>
            <person name="Schoof H."/>
            <person name="Van de Peer Y."/>
            <person name="Proost S."/>
            <person name="Cook D.R."/>
            <person name="Meyers B.C."/>
            <person name="Spannagl M."/>
            <person name="Cheung F."/>
            <person name="De Mita S."/>
            <person name="Krishnakumar V."/>
            <person name="Gundlach H."/>
            <person name="Zhou S."/>
            <person name="Mudge J."/>
            <person name="Bharti A.K."/>
            <person name="Murray J.D."/>
            <person name="Naoumkina M.A."/>
            <person name="Rosen B."/>
            <person name="Silverstein K.A."/>
            <person name="Tang H."/>
            <person name="Rombauts S."/>
            <person name="Zhao P.X."/>
            <person name="Zhou P."/>
            <person name="Barbe V."/>
            <person name="Bardou P."/>
            <person name="Bechner M."/>
            <person name="Bellec A."/>
            <person name="Berger A."/>
            <person name="Berges H."/>
            <person name="Bidwell S."/>
            <person name="Bisseling T."/>
            <person name="Choisne N."/>
            <person name="Couloux A."/>
            <person name="Denny R."/>
            <person name="Deshpande S."/>
            <person name="Dai X."/>
            <person name="Doyle J.J."/>
            <person name="Dudez A.M."/>
            <person name="Farmer A.D."/>
            <person name="Fouteau S."/>
            <person name="Franken C."/>
            <person name="Gibelin C."/>
            <person name="Gish J."/>
            <person name="Goldstein S."/>
            <person name="Gonzalez A.J."/>
            <person name="Green P.J."/>
            <person name="Hallab A."/>
            <person name="Hartog M."/>
            <person name="Hua A."/>
            <person name="Humphray S.J."/>
            <person name="Jeong D.H."/>
            <person name="Jing Y."/>
            <person name="Jocker A."/>
            <person name="Kenton S.M."/>
            <person name="Kim D.J."/>
            <person name="Klee K."/>
            <person name="Lai H."/>
            <person name="Lang C."/>
            <person name="Lin S."/>
            <person name="Macmil S.L."/>
            <person name="Magdelenat G."/>
            <person name="Matthews L."/>
            <person name="McCorrison J."/>
            <person name="Monaghan E.L."/>
            <person name="Mun J.H."/>
            <person name="Najar F.Z."/>
            <person name="Nicholson C."/>
            <person name="Noirot C."/>
            <person name="O'Bleness M."/>
            <person name="Paule C.R."/>
            <person name="Poulain J."/>
            <person name="Prion F."/>
            <person name="Qin B."/>
            <person name="Qu C."/>
            <person name="Retzel E.F."/>
            <person name="Riddle C."/>
            <person name="Sallet E."/>
            <person name="Samain S."/>
            <person name="Samson N."/>
            <person name="Sanders I."/>
            <person name="Saurat O."/>
            <person name="Scarpelli C."/>
            <person name="Schiex T."/>
            <person name="Segurens B."/>
            <person name="Severin A.J."/>
            <person name="Sherrier D.J."/>
            <person name="Shi R."/>
            <person name="Sims S."/>
            <person name="Singer S.R."/>
            <person name="Sinharoy S."/>
            <person name="Sterck L."/>
            <person name="Viollet A."/>
            <person name="Wang B.B."/>
            <person name="Wang K."/>
            <person name="Wang M."/>
            <person name="Wang X."/>
            <person name="Warfsmann J."/>
            <person name="Weissenbach J."/>
            <person name="White D.D."/>
            <person name="White J.D."/>
            <person name="Wiley G.B."/>
            <person name="Wincker P."/>
            <person name="Xing Y."/>
            <person name="Yang L."/>
            <person name="Yao Z."/>
            <person name="Ying F."/>
            <person name="Zhai J."/>
            <person name="Zhou L."/>
            <person name="Zuber A."/>
            <person name="Denarie J."/>
            <person name="Dixon R.A."/>
            <person name="May G.D."/>
            <person name="Schwartz D.C."/>
            <person name="Rogers J."/>
            <person name="Quetier F."/>
            <person name="Town C.D."/>
            <person name="Roe B.A."/>
        </authorList>
    </citation>
    <scope>NUCLEOTIDE SEQUENCE [LARGE SCALE GENOMIC DNA]</scope>
    <source>
        <strain evidence="1">A17</strain>
        <strain evidence="2 3">cv. Jemalong A17</strain>
    </source>
</reference>
<dbReference type="HOGENOM" id="CLU_2267760_0_0_1"/>
<dbReference type="EnsemblPlants" id="AES94286">
    <property type="protein sequence ID" value="AES94286"/>
    <property type="gene ID" value="MTR_5g012830"/>
</dbReference>
<dbReference type="AlphaFoldDB" id="G7JXC9"/>
<keyword evidence="3" id="KW-1185">Reference proteome</keyword>
<sequence length="103" mass="12321">MFMVNASLTSSTSTATTRTAIPCELEKEKQVTHEEMEKWCEYKWMDEGEGKNGEDVETCSCCGRRRRRRRRRKGLERRREEEKDADSLIFNLFKPFFNFENQI</sequence>
<organism evidence="1 3">
    <name type="scientific">Medicago truncatula</name>
    <name type="common">Barrel medic</name>
    <name type="synonym">Medicago tribuloides</name>
    <dbReference type="NCBI Taxonomy" id="3880"/>
    <lineage>
        <taxon>Eukaryota</taxon>
        <taxon>Viridiplantae</taxon>
        <taxon>Streptophyta</taxon>
        <taxon>Embryophyta</taxon>
        <taxon>Tracheophyta</taxon>
        <taxon>Spermatophyta</taxon>
        <taxon>Magnoliopsida</taxon>
        <taxon>eudicotyledons</taxon>
        <taxon>Gunneridae</taxon>
        <taxon>Pentapetalae</taxon>
        <taxon>rosids</taxon>
        <taxon>fabids</taxon>
        <taxon>Fabales</taxon>
        <taxon>Fabaceae</taxon>
        <taxon>Papilionoideae</taxon>
        <taxon>50 kb inversion clade</taxon>
        <taxon>NPAAA clade</taxon>
        <taxon>Hologalegina</taxon>
        <taxon>IRL clade</taxon>
        <taxon>Trifolieae</taxon>
        <taxon>Medicago</taxon>
    </lineage>
</organism>
<dbReference type="EMBL" id="CM001221">
    <property type="protein sequence ID" value="AES94286.1"/>
    <property type="molecule type" value="Genomic_DNA"/>
</dbReference>
<reference evidence="1 3" key="2">
    <citation type="journal article" date="2014" name="BMC Genomics">
        <title>An improved genome release (version Mt4.0) for the model legume Medicago truncatula.</title>
        <authorList>
            <person name="Tang H."/>
            <person name="Krishnakumar V."/>
            <person name="Bidwell S."/>
            <person name="Rosen B."/>
            <person name="Chan A."/>
            <person name="Zhou S."/>
            <person name="Gentzbittel L."/>
            <person name="Childs K.L."/>
            <person name="Yandell M."/>
            <person name="Gundlach H."/>
            <person name="Mayer K.F."/>
            <person name="Schwartz D.C."/>
            <person name="Town C.D."/>
        </authorList>
    </citation>
    <scope>GENOME REANNOTATION</scope>
    <source>
        <strain evidence="2 3">cv. Jemalong A17</strain>
    </source>
</reference>
<proteinExistence type="predicted"/>
<protein>
    <submittedName>
        <fullName evidence="1 2">Uncharacterized protein</fullName>
    </submittedName>
</protein>
<dbReference type="Proteomes" id="UP000002051">
    <property type="component" value="Chromosome 5"/>
</dbReference>
<evidence type="ECO:0000313" key="2">
    <source>
        <dbReference type="EnsemblPlants" id="AES94286"/>
    </source>
</evidence>
<gene>
    <name evidence="1" type="ordered locus">MTR_5g012830</name>
</gene>
<reference evidence="2" key="3">
    <citation type="submission" date="2015-04" db="UniProtKB">
        <authorList>
            <consortium name="EnsemblPlants"/>
        </authorList>
    </citation>
    <scope>IDENTIFICATION</scope>
    <source>
        <strain evidence="2">cv. Jemalong A17</strain>
    </source>
</reference>
<evidence type="ECO:0000313" key="3">
    <source>
        <dbReference type="Proteomes" id="UP000002051"/>
    </source>
</evidence>